<feature type="signal peptide" evidence="3">
    <location>
        <begin position="1"/>
        <end position="18"/>
    </location>
</feature>
<keyword evidence="6" id="KW-1185">Reference proteome</keyword>
<evidence type="ECO:0000256" key="2">
    <source>
        <dbReference type="SAM" id="Phobius"/>
    </source>
</evidence>
<evidence type="ECO:0000313" key="5">
    <source>
        <dbReference type="EMBL" id="OIJ13404.1"/>
    </source>
</evidence>
<dbReference type="Proteomes" id="UP000179524">
    <property type="component" value="Unassembled WGS sequence"/>
</dbReference>
<protein>
    <recommendedName>
        <fullName evidence="4">DUF4349 domain-containing protein</fullName>
    </recommendedName>
</protein>
<evidence type="ECO:0000259" key="4">
    <source>
        <dbReference type="Pfam" id="PF14257"/>
    </source>
</evidence>
<keyword evidence="2" id="KW-1133">Transmembrane helix</keyword>
<sequence>MQKVYNAVFIFISIFLVAGCSSNESQSIDGGYAGIPMVMEEAVMDKETVPIQEGFRTTETIEEQRLNSTERMVIYNANLSLEVNDYEQVEANIQQRVNAIGGYVVESSIYFSGEDRINGNLVVKVPQKSFHSFIHEVESVSIKVQDRHVSGNDVTEEYIDLDARLRSKRVVEARLLDFMEKAEQTEDLLKISSDLAKVQEEIEQLVGRINYLQTNVDYSTVSIYLTEKLVKIPTIQDKEVLNTWVKAKSLFMDSINGLMSFFSTVIILAIGLSPVFIPLAILVLFMVIYVRKKRGNNPFEG</sequence>
<feature type="coiled-coil region" evidence="1">
    <location>
        <begin position="181"/>
        <end position="215"/>
    </location>
</feature>
<dbReference type="InterPro" id="IPR025645">
    <property type="entry name" value="DUF4349"/>
</dbReference>
<reference evidence="5 6" key="1">
    <citation type="submission" date="2016-10" db="EMBL/GenBank/DDBJ databases">
        <title>Draft genome sequences of four alkaliphilic bacteria belonging to the Anaerobacillus genus.</title>
        <authorList>
            <person name="Bassil N.M."/>
            <person name="Lloyd J.R."/>
        </authorList>
    </citation>
    <scope>NUCLEOTIDE SEQUENCE [LARGE SCALE GENOMIC DNA]</scope>
    <source>
        <strain evidence="5 6">DSM 18345</strain>
    </source>
</reference>
<keyword evidence="1" id="KW-0175">Coiled coil</keyword>
<feature type="domain" description="DUF4349" evidence="4">
    <location>
        <begin position="71"/>
        <end position="285"/>
    </location>
</feature>
<dbReference type="PROSITE" id="PS51257">
    <property type="entry name" value="PROKAR_LIPOPROTEIN"/>
    <property type="match status" value="1"/>
</dbReference>
<keyword evidence="2" id="KW-0472">Membrane</keyword>
<dbReference type="EMBL" id="MLQR01000028">
    <property type="protein sequence ID" value="OIJ13404.1"/>
    <property type="molecule type" value="Genomic_DNA"/>
</dbReference>
<dbReference type="Pfam" id="PF14257">
    <property type="entry name" value="DUF4349"/>
    <property type="match status" value="1"/>
</dbReference>
<accession>A0A1S2LM38</accession>
<keyword evidence="3" id="KW-0732">Signal</keyword>
<evidence type="ECO:0000313" key="6">
    <source>
        <dbReference type="Proteomes" id="UP000179524"/>
    </source>
</evidence>
<feature type="transmembrane region" description="Helical" evidence="2">
    <location>
        <begin position="261"/>
        <end position="290"/>
    </location>
</feature>
<gene>
    <name evidence="5" type="ORF">BKP37_10535</name>
</gene>
<keyword evidence="2" id="KW-0812">Transmembrane</keyword>
<evidence type="ECO:0000256" key="3">
    <source>
        <dbReference type="SAM" id="SignalP"/>
    </source>
</evidence>
<feature type="chain" id="PRO_5039698283" description="DUF4349 domain-containing protein" evidence="3">
    <location>
        <begin position="19"/>
        <end position="301"/>
    </location>
</feature>
<dbReference type="AlphaFoldDB" id="A0A1S2LM38"/>
<comment type="caution">
    <text evidence="5">The sequence shown here is derived from an EMBL/GenBank/DDBJ whole genome shotgun (WGS) entry which is preliminary data.</text>
</comment>
<organism evidence="5 6">
    <name type="scientific">Anaerobacillus alkalilacustris</name>
    <dbReference type="NCBI Taxonomy" id="393763"/>
    <lineage>
        <taxon>Bacteria</taxon>
        <taxon>Bacillati</taxon>
        <taxon>Bacillota</taxon>
        <taxon>Bacilli</taxon>
        <taxon>Bacillales</taxon>
        <taxon>Bacillaceae</taxon>
        <taxon>Anaerobacillus</taxon>
    </lineage>
</organism>
<dbReference type="RefSeq" id="WP_071309553.1">
    <property type="nucleotide sequence ID" value="NZ_MLQR01000028.1"/>
</dbReference>
<dbReference type="OrthoDB" id="5381491at2"/>
<proteinExistence type="predicted"/>
<evidence type="ECO:0000256" key="1">
    <source>
        <dbReference type="SAM" id="Coils"/>
    </source>
</evidence>
<name>A0A1S2LM38_9BACI</name>